<dbReference type="Pfam" id="PF13671">
    <property type="entry name" value="AAA_33"/>
    <property type="match status" value="1"/>
</dbReference>
<gene>
    <name evidence="1" type="ORF">EQU24_04795</name>
</gene>
<sequence>MNSPPLETRLIPSLLNSRAYPHASATIELLETHISWILLTGEFAYKIKKPVDFGFLDFSTLEKRRFCCDEELRLNRRFSSSLYLDVVPITGSPEKPEMGGTGMATEYAVKMRQFDQQGLMSMRAENGLLSTDDIDGIARIVSRFHNDTETTAPESPYGEPDDIRHWSEENFHHIEPLLDDASEIRRLKSLHTWTRNEWQQKAELMQQRKRQGFIRECHGDLHLGNIALIDGQVTPFDCIEFNPMLRWIDVASEMAFIFMDLIHRQFEALAWRLLNRYLHQTGDYQGLALLRYYLVYRALVRGKVALLRMQQDSDPSNRNSIKAEYQAYADLAERHIQTPRPMLLITHGFSGSGKSFFAEKLAEQLGAIHLRSDIERKRLYGFAPQESTNSEAGGGIYNTEAGEITYRHLADTAHAILNEGFSVIVDATFLKQTQRAEFIALTEKTDALLLILDFKASQKTLIERIDSRQKRGTDPSEATPDILQRQIDSDEPLTEPEQNMTITVDTENESAFEDLFAAIQTLGIGHKEI</sequence>
<dbReference type="InterPro" id="IPR027417">
    <property type="entry name" value="P-loop_NTPase"/>
</dbReference>
<name>A0A4P9UK93_METBY</name>
<dbReference type="KEGG" id="mbur:EQU24_04795"/>
<dbReference type="PANTHER" id="PTHR43883:SF1">
    <property type="entry name" value="GLUCONOKINASE"/>
    <property type="match status" value="1"/>
</dbReference>
<dbReference type="OrthoDB" id="9810277at2"/>
<dbReference type="SUPFAM" id="SSF52540">
    <property type="entry name" value="P-loop containing nucleoside triphosphate hydrolases"/>
    <property type="match status" value="1"/>
</dbReference>
<organism evidence="1 2">
    <name type="scientific">Methylotuvimicrobium buryatense</name>
    <name type="common">Methylomicrobium buryatense</name>
    <dbReference type="NCBI Taxonomy" id="95641"/>
    <lineage>
        <taxon>Bacteria</taxon>
        <taxon>Pseudomonadati</taxon>
        <taxon>Pseudomonadota</taxon>
        <taxon>Gammaproteobacteria</taxon>
        <taxon>Methylococcales</taxon>
        <taxon>Methylococcaceae</taxon>
        <taxon>Methylotuvimicrobium</taxon>
    </lineage>
</organism>
<dbReference type="GO" id="GO:0016740">
    <property type="term" value="F:transferase activity"/>
    <property type="evidence" value="ECO:0007669"/>
    <property type="project" value="UniProtKB-KW"/>
</dbReference>
<dbReference type="InterPro" id="IPR052732">
    <property type="entry name" value="Cell-binding_unc_protein"/>
</dbReference>
<accession>A0A4P9UK93</accession>
<dbReference type="RefSeq" id="WP_026130150.1">
    <property type="nucleotide sequence ID" value="NZ_CP035467.1"/>
</dbReference>
<dbReference type="SUPFAM" id="SSF56112">
    <property type="entry name" value="Protein kinase-like (PK-like)"/>
    <property type="match status" value="1"/>
</dbReference>
<evidence type="ECO:0000313" key="2">
    <source>
        <dbReference type="Proteomes" id="UP000305881"/>
    </source>
</evidence>
<dbReference type="PANTHER" id="PTHR43883">
    <property type="entry name" value="SLR0207 PROTEIN"/>
    <property type="match status" value="1"/>
</dbReference>
<evidence type="ECO:0000313" key="1">
    <source>
        <dbReference type="EMBL" id="QCW81639.1"/>
    </source>
</evidence>
<dbReference type="AlphaFoldDB" id="A0A4P9UK93"/>
<protein>
    <submittedName>
        <fullName evidence="1">Aminoglycoside phosphotransferase</fullName>
    </submittedName>
</protein>
<proteinExistence type="predicted"/>
<dbReference type="STRING" id="675511.GCA_000341735_02052"/>
<dbReference type="EMBL" id="CP035467">
    <property type="protein sequence ID" value="QCW81639.1"/>
    <property type="molecule type" value="Genomic_DNA"/>
</dbReference>
<keyword evidence="2" id="KW-1185">Reference proteome</keyword>
<dbReference type="Proteomes" id="UP000305881">
    <property type="component" value="Chromosome"/>
</dbReference>
<dbReference type="InterPro" id="IPR011009">
    <property type="entry name" value="Kinase-like_dom_sf"/>
</dbReference>
<dbReference type="Gene3D" id="3.40.50.300">
    <property type="entry name" value="P-loop containing nucleotide triphosphate hydrolases"/>
    <property type="match status" value="1"/>
</dbReference>
<reference evidence="2" key="1">
    <citation type="journal article" date="2019" name="J. Bacteriol.">
        <title>A Mutagenic Screen Identifies a TonB-Dependent Receptor Required for the Lanthanide Metal Switch in the Type I Methanotroph 'Methylotuvimicrobium buryatense' 5GB1C.</title>
        <authorList>
            <person name="Groom J.D."/>
            <person name="Ford S.M."/>
            <person name="Pesesky M.W."/>
            <person name="Lidstrom M.E."/>
        </authorList>
    </citation>
    <scope>NUCLEOTIDE SEQUENCE [LARGE SCALE GENOMIC DNA]</scope>
    <source>
        <strain evidence="2">5GB1C</strain>
    </source>
</reference>